<evidence type="ECO:0000313" key="2">
    <source>
        <dbReference type="RefSeq" id="XP_016471857.1"/>
    </source>
</evidence>
<dbReference type="OrthoDB" id="1939300at2759"/>
<dbReference type="InterPro" id="IPR025558">
    <property type="entry name" value="DUF4283"/>
</dbReference>
<sequence length="356" mass="40419">MNLSYVEPVIIDGERVAQLQKKKIEQETLKWEKAAILYVVGDSPTICVLERFIAATWNFTSKPKIYYHNEGYFVVLFNNLEDRDAIIFSGTYTINNRPIIVRAWSPEFNFSEEVLRTISLWIRLPNLPLNYWDTVTLSHIGSVLGCPIYVDECTSGIDKISYARILVEMDVTRELPVSIKVQDLEGKFFEQAVEYDWKLIYCPECLQIGHTCRIGPEAKHKTNGNKGKQTKPKMIKAIWQKTQKQDSVSMEQIQPKEKVKEKDGKQSVVVDSTAAITNTNNNIEKIGKEDDWQKVRGNAIARTSIPCKMDIVGVTNVFSPLMGEANKEMHNSIGAIDIAQSSRGGTRNSQLKILSR</sequence>
<reference evidence="2" key="1">
    <citation type="submission" date="2025-08" db="UniProtKB">
        <authorList>
            <consortium name="RefSeq"/>
        </authorList>
    </citation>
    <scope>IDENTIFICATION</scope>
</reference>
<dbReference type="OMA" id="TICVLER"/>
<dbReference type="RefSeq" id="XP_016471857.1">
    <property type="nucleotide sequence ID" value="XM_016616371.1"/>
</dbReference>
<dbReference type="Pfam" id="PF14111">
    <property type="entry name" value="DUF4283"/>
    <property type="match status" value="1"/>
</dbReference>
<feature type="domain" description="DUF4283" evidence="1">
    <location>
        <begin position="29"/>
        <end position="112"/>
    </location>
</feature>
<name>A0A1S4A5C5_TOBAC</name>
<dbReference type="PANTHER" id="PTHR33233">
    <property type="entry name" value="ENDONUCLEASE/EXONUCLEASE/PHOSPHATASE"/>
    <property type="match status" value="1"/>
</dbReference>
<gene>
    <name evidence="2" type="primary">LOC107793923</name>
</gene>
<accession>A0A1S4A5C5</accession>
<dbReference type="AlphaFoldDB" id="A0A1S4A5C5"/>
<dbReference type="PANTHER" id="PTHR33233:SF14">
    <property type="entry name" value="ENDONUCLEASE_EXONUCLEASE_PHOSPHATASE"/>
    <property type="match status" value="1"/>
</dbReference>
<dbReference type="PaxDb" id="4097-A0A1S4A5C5"/>
<proteinExistence type="predicted"/>
<evidence type="ECO:0000259" key="1">
    <source>
        <dbReference type="Pfam" id="PF14111"/>
    </source>
</evidence>
<protein>
    <recommendedName>
        <fullName evidence="1">DUF4283 domain-containing protein</fullName>
    </recommendedName>
</protein>
<organism evidence="2">
    <name type="scientific">Nicotiana tabacum</name>
    <name type="common">Common tobacco</name>
    <dbReference type="NCBI Taxonomy" id="4097"/>
    <lineage>
        <taxon>Eukaryota</taxon>
        <taxon>Viridiplantae</taxon>
        <taxon>Streptophyta</taxon>
        <taxon>Embryophyta</taxon>
        <taxon>Tracheophyta</taxon>
        <taxon>Spermatophyta</taxon>
        <taxon>Magnoliopsida</taxon>
        <taxon>eudicotyledons</taxon>
        <taxon>Gunneridae</taxon>
        <taxon>Pentapetalae</taxon>
        <taxon>asterids</taxon>
        <taxon>lamiids</taxon>
        <taxon>Solanales</taxon>
        <taxon>Solanaceae</taxon>
        <taxon>Nicotianoideae</taxon>
        <taxon>Nicotianeae</taxon>
        <taxon>Nicotiana</taxon>
    </lineage>
</organism>
<dbReference type="KEGG" id="nta:107793923"/>